<dbReference type="InterPro" id="IPR025503">
    <property type="entry name" value="DUF4391"/>
</dbReference>
<evidence type="ECO:0000313" key="3">
    <source>
        <dbReference type="Proteomes" id="UP000279600"/>
    </source>
</evidence>
<evidence type="ECO:0000256" key="1">
    <source>
        <dbReference type="SAM" id="Coils"/>
    </source>
</evidence>
<dbReference type="OrthoDB" id="1433023at2"/>
<gene>
    <name evidence="2" type="ORF">EJ995_11700</name>
</gene>
<sequence length="256" mass="29902">MSYRYNDIFQIPERSLVQQRLTKAYFLRQMGLTSAEKKLINNNIESMEVLAQLIPEKSNIPAVVNDIDSFEQVLVIICTVSTNELDKLAEKCIHFIQKYISHQVVLIIEDDFHFILNAADKRINQADNSKLTIERYFNTSKLSKLYKNEHGESFFEGLNFSNLDKKNLELLYKSYIQAIVQYQAASITGTYQKRSNARTAQDMEHLAQIEQLERDILSFAGQIKKESQLNEKVRLNMKIQEKRNQIKDLKHLLNEH</sequence>
<evidence type="ECO:0000313" key="2">
    <source>
        <dbReference type="EMBL" id="AZQ44859.1"/>
    </source>
</evidence>
<dbReference type="EMBL" id="CP034549">
    <property type="protein sequence ID" value="AZQ44859.1"/>
    <property type="molecule type" value="Genomic_DNA"/>
</dbReference>
<keyword evidence="1" id="KW-0175">Coiled coil</keyword>
<keyword evidence="3" id="KW-1185">Reference proteome</keyword>
<proteinExistence type="predicted"/>
<dbReference type="Pfam" id="PF14335">
    <property type="entry name" value="DUF4391"/>
    <property type="match status" value="1"/>
</dbReference>
<organism evidence="2 3">
    <name type="scientific">Nonlabens ponticola</name>
    <dbReference type="NCBI Taxonomy" id="2496866"/>
    <lineage>
        <taxon>Bacteria</taxon>
        <taxon>Pseudomonadati</taxon>
        <taxon>Bacteroidota</taxon>
        <taxon>Flavobacteriia</taxon>
        <taxon>Flavobacteriales</taxon>
        <taxon>Flavobacteriaceae</taxon>
        <taxon>Nonlabens</taxon>
    </lineage>
</organism>
<name>A0A3S9N0D9_9FLAO</name>
<reference evidence="2 3" key="1">
    <citation type="submission" date="2018-12" db="EMBL/GenBank/DDBJ databases">
        <title>Complete genome of Nonlabens sp. MJ115.</title>
        <authorList>
            <person name="Choi H.S."/>
            <person name="Jung J."/>
        </authorList>
    </citation>
    <scope>NUCLEOTIDE SEQUENCE [LARGE SCALE GENOMIC DNA]</scope>
    <source>
        <strain evidence="2 3">MJ115</strain>
    </source>
</reference>
<dbReference type="RefSeq" id="WP_126448574.1">
    <property type="nucleotide sequence ID" value="NZ_CP034549.1"/>
</dbReference>
<feature type="coiled-coil region" evidence="1">
    <location>
        <begin position="225"/>
        <end position="252"/>
    </location>
</feature>
<dbReference type="KEGG" id="noj:EJ995_11700"/>
<dbReference type="AlphaFoldDB" id="A0A3S9N0D9"/>
<accession>A0A3S9N0D9</accession>
<protein>
    <submittedName>
        <fullName evidence="2">DUF4391 domain-containing protein</fullName>
    </submittedName>
</protein>
<dbReference type="Proteomes" id="UP000279600">
    <property type="component" value="Chromosome"/>
</dbReference>